<evidence type="ECO:0000259" key="3">
    <source>
        <dbReference type="Pfam" id="PF22570"/>
    </source>
</evidence>
<organism evidence="4 5">
    <name type="scientific">Anoxynatronum buryatiense</name>
    <dbReference type="NCBI Taxonomy" id="489973"/>
    <lineage>
        <taxon>Bacteria</taxon>
        <taxon>Bacillati</taxon>
        <taxon>Bacillota</taxon>
        <taxon>Clostridia</taxon>
        <taxon>Eubacteriales</taxon>
        <taxon>Clostridiaceae</taxon>
        <taxon>Anoxynatronum</taxon>
    </lineage>
</organism>
<feature type="transmembrane region" description="Helical" evidence="1">
    <location>
        <begin position="108"/>
        <end position="125"/>
    </location>
</feature>
<feature type="domain" description="LiaF transmembrane" evidence="3">
    <location>
        <begin position="29"/>
        <end position="129"/>
    </location>
</feature>
<keyword evidence="1" id="KW-0472">Membrane</keyword>
<sequence length="252" mass="27653">MTKVICKNKSNNLRDGVWNMRGRKQWLPGGLLIVLGTILLLNNLGYTTISIGWLIRQFWPVVLILWGISFLVGRKGTGELVTGLVLVVLGVVMLGNRLGWFVFEMKRMWAFLWPLVLIIIGVNFLRGPNVTGRSNTAFMSGIEKTKASWELEDGTYWAIMGGISLDLNKARLEPGREYQLSCNVLMGGIEIIVPAEATVYCEGSVMLGGLEMLGEETGGIYASLAAERVAAESHAPVIRIHCRAAMGGIEIS</sequence>
<keyword evidence="1" id="KW-0812">Transmembrane</keyword>
<comment type="caution">
    <text evidence="4">The sequence shown here is derived from an EMBL/GenBank/DDBJ whole genome shotgun (WGS) entry which is preliminary data.</text>
</comment>
<dbReference type="InterPro" id="IPR024425">
    <property type="entry name" value="LiaF-like_C"/>
</dbReference>
<name>A0AA46AHL7_9CLOT</name>
<feature type="transmembrane region" description="Helical" evidence="1">
    <location>
        <begin position="51"/>
        <end position="73"/>
    </location>
</feature>
<keyword evidence="1" id="KW-1133">Transmembrane helix</keyword>
<accession>A0AA46AHL7</accession>
<dbReference type="Pfam" id="PF22570">
    <property type="entry name" value="LiaF-TM"/>
    <property type="match status" value="1"/>
</dbReference>
<dbReference type="InterPro" id="IPR054331">
    <property type="entry name" value="LiaF_TM"/>
</dbReference>
<proteinExistence type="predicted"/>
<dbReference type="EMBL" id="FXUF01000001">
    <property type="protein sequence ID" value="SMP40620.1"/>
    <property type="molecule type" value="Genomic_DNA"/>
</dbReference>
<feature type="domain" description="Cell wall-active antibiotics response LiaF-like C-terminal" evidence="2">
    <location>
        <begin position="141"/>
        <end position="251"/>
    </location>
</feature>
<reference evidence="4" key="1">
    <citation type="submission" date="2017-05" db="EMBL/GenBank/DDBJ databases">
        <authorList>
            <person name="Varghese N."/>
            <person name="Submissions S."/>
        </authorList>
    </citation>
    <scope>NUCLEOTIDE SEQUENCE</scope>
    <source>
        <strain evidence="4">Su22</strain>
    </source>
</reference>
<evidence type="ECO:0000313" key="4">
    <source>
        <dbReference type="EMBL" id="SMP40620.1"/>
    </source>
</evidence>
<keyword evidence="5" id="KW-1185">Reference proteome</keyword>
<dbReference type="Pfam" id="PF09922">
    <property type="entry name" value="LiaF-like_C"/>
    <property type="match status" value="1"/>
</dbReference>
<feature type="transmembrane region" description="Helical" evidence="1">
    <location>
        <begin position="26"/>
        <end position="45"/>
    </location>
</feature>
<feature type="transmembrane region" description="Helical" evidence="1">
    <location>
        <begin position="80"/>
        <end position="102"/>
    </location>
</feature>
<dbReference type="Proteomes" id="UP001158066">
    <property type="component" value="Unassembled WGS sequence"/>
</dbReference>
<gene>
    <name evidence="4" type="ORF">SAMN06296020_101407</name>
</gene>
<dbReference type="AlphaFoldDB" id="A0AA46AHL7"/>
<evidence type="ECO:0000256" key="1">
    <source>
        <dbReference type="SAM" id="Phobius"/>
    </source>
</evidence>
<evidence type="ECO:0000259" key="2">
    <source>
        <dbReference type="Pfam" id="PF09922"/>
    </source>
</evidence>
<protein>
    <submittedName>
        <fullName evidence="4">Predicted membrane protein</fullName>
    </submittedName>
</protein>
<evidence type="ECO:0000313" key="5">
    <source>
        <dbReference type="Proteomes" id="UP001158066"/>
    </source>
</evidence>